<sequence length="230" mass="25890">MMEQQAETQANMSQDQLKILTDMVQQLLRERERNTETEDPYVTTRKPVTDLTVYPELTEALPSIEENFFRTPLTEEERKIAIHSCPKNGSMNYIPPPLKDSASSAVKKADSVLYGIQLALAQAKRPIDYYLHRRIQETPGINIALDPEVTFASTMRALLSDIDATVTQASRVRYQATDGSRGVGHPHLQEACGETTMRPALSQAPAEYDPKGYVQQQHCYGAEHQCSNHR</sequence>
<keyword evidence="2" id="KW-1185">Reference proteome</keyword>
<evidence type="ECO:0000313" key="1">
    <source>
        <dbReference type="EMBL" id="OMJ14172.1"/>
    </source>
</evidence>
<protein>
    <submittedName>
        <fullName evidence="1">Uncharacterized protein</fullName>
    </submittedName>
</protein>
<organism evidence="1 2">
    <name type="scientific">Smittium culicis</name>
    <dbReference type="NCBI Taxonomy" id="133412"/>
    <lineage>
        <taxon>Eukaryota</taxon>
        <taxon>Fungi</taxon>
        <taxon>Fungi incertae sedis</taxon>
        <taxon>Zoopagomycota</taxon>
        <taxon>Kickxellomycotina</taxon>
        <taxon>Harpellomycetes</taxon>
        <taxon>Harpellales</taxon>
        <taxon>Legeriomycetaceae</taxon>
        <taxon>Smittium</taxon>
    </lineage>
</organism>
<accession>A0A1R1XHR6</accession>
<dbReference type="Proteomes" id="UP000187429">
    <property type="component" value="Unassembled WGS sequence"/>
</dbReference>
<dbReference type="EMBL" id="LSSM01004763">
    <property type="protein sequence ID" value="OMJ14172.1"/>
    <property type="molecule type" value="Genomic_DNA"/>
</dbReference>
<dbReference type="OrthoDB" id="5545891at2759"/>
<dbReference type="AlphaFoldDB" id="A0A1R1XHR6"/>
<comment type="caution">
    <text evidence="1">The sequence shown here is derived from an EMBL/GenBank/DDBJ whole genome shotgun (WGS) entry which is preliminary data.</text>
</comment>
<proteinExistence type="predicted"/>
<gene>
    <name evidence="1" type="ORF">AYI69_g8709</name>
</gene>
<reference evidence="2" key="1">
    <citation type="submission" date="2017-01" db="EMBL/GenBank/DDBJ databases">
        <authorList>
            <person name="Wang Y."/>
            <person name="White M."/>
            <person name="Kvist S."/>
            <person name="Moncalvo J.-M."/>
        </authorList>
    </citation>
    <scope>NUCLEOTIDE SEQUENCE [LARGE SCALE GENOMIC DNA]</scope>
    <source>
        <strain evidence="2">ID-206-W2</strain>
    </source>
</reference>
<name>A0A1R1XHR6_9FUNG</name>
<evidence type="ECO:0000313" key="2">
    <source>
        <dbReference type="Proteomes" id="UP000187429"/>
    </source>
</evidence>